<dbReference type="InterPro" id="IPR002942">
    <property type="entry name" value="S4_RNA-bd"/>
</dbReference>
<dbReference type="InterPro" id="IPR006225">
    <property type="entry name" value="PsdUridine_synth_RluC/D"/>
</dbReference>
<dbReference type="EC" id="5.4.99.-" evidence="5"/>
<dbReference type="EMBL" id="JARHUD010000005">
    <property type="protein sequence ID" value="MDF2096357.1"/>
    <property type="molecule type" value="Genomic_DNA"/>
</dbReference>
<dbReference type="CDD" id="cd00165">
    <property type="entry name" value="S4"/>
    <property type="match status" value="1"/>
</dbReference>
<comment type="similarity">
    <text evidence="1 5">Belongs to the pseudouridine synthase RluA family.</text>
</comment>
<evidence type="ECO:0000259" key="6">
    <source>
        <dbReference type="SMART" id="SM00363"/>
    </source>
</evidence>
<dbReference type="SUPFAM" id="SSF55174">
    <property type="entry name" value="Alpha-L RNA-binding motif"/>
    <property type="match status" value="1"/>
</dbReference>
<dbReference type="CDD" id="cd02869">
    <property type="entry name" value="PseudoU_synth_RluA_like"/>
    <property type="match status" value="1"/>
</dbReference>
<evidence type="ECO:0000313" key="7">
    <source>
        <dbReference type="EMBL" id="MDF2096357.1"/>
    </source>
</evidence>
<dbReference type="InterPro" id="IPR006145">
    <property type="entry name" value="PsdUridine_synth_RsuA/RluA"/>
</dbReference>
<gene>
    <name evidence="7" type="ORF">P2G67_10250</name>
</gene>
<evidence type="ECO:0000256" key="5">
    <source>
        <dbReference type="RuleBase" id="RU362028"/>
    </source>
</evidence>
<dbReference type="Gene3D" id="3.30.2350.10">
    <property type="entry name" value="Pseudouridine synthase"/>
    <property type="match status" value="1"/>
</dbReference>
<dbReference type="InterPro" id="IPR050188">
    <property type="entry name" value="RluA_PseudoU_synthase"/>
</dbReference>
<accession>A0ABT5YND8</accession>
<protein>
    <recommendedName>
        <fullName evidence="5">Pseudouridine synthase</fullName>
        <ecNumber evidence="5">5.4.99.-</ecNumber>
    </recommendedName>
</protein>
<dbReference type="PANTHER" id="PTHR21600">
    <property type="entry name" value="MITOCHONDRIAL RNA PSEUDOURIDINE SYNTHASE"/>
    <property type="match status" value="1"/>
</dbReference>
<keyword evidence="4" id="KW-0694">RNA-binding</keyword>
<organism evidence="7 8">
    <name type="scientific">Aquibaculum arenosum</name>
    <dbReference type="NCBI Taxonomy" id="3032591"/>
    <lineage>
        <taxon>Bacteria</taxon>
        <taxon>Pseudomonadati</taxon>
        <taxon>Pseudomonadota</taxon>
        <taxon>Alphaproteobacteria</taxon>
        <taxon>Rhodospirillales</taxon>
        <taxon>Rhodovibrionaceae</taxon>
        <taxon>Aquibaculum</taxon>
    </lineage>
</organism>
<dbReference type="Proteomes" id="UP001215503">
    <property type="component" value="Unassembled WGS sequence"/>
</dbReference>
<dbReference type="PROSITE" id="PS50889">
    <property type="entry name" value="S4"/>
    <property type="match status" value="1"/>
</dbReference>
<evidence type="ECO:0000313" key="8">
    <source>
        <dbReference type="Proteomes" id="UP001215503"/>
    </source>
</evidence>
<reference evidence="7 8" key="1">
    <citation type="submission" date="2023-03" db="EMBL/GenBank/DDBJ databases">
        <title>Fodinicurvata sp. CAU 1616 isolated from sea sendiment.</title>
        <authorList>
            <person name="Kim W."/>
        </authorList>
    </citation>
    <scope>NUCLEOTIDE SEQUENCE [LARGE SCALE GENOMIC DNA]</scope>
    <source>
        <strain evidence="7 8">CAU 1616</strain>
    </source>
</reference>
<dbReference type="PROSITE" id="PS01129">
    <property type="entry name" value="PSI_RLU"/>
    <property type="match status" value="1"/>
</dbReference>
<evidence type="ECO:0000256" key="1">
    <source>
        <dbReference type="ARBA" id="ARBA00010876"/>
    </source>
</evidence>
<comment type="catalytic activity">
    <reaction evidence="5">
        <text>a uridine in RNA = a pseudouridine in RNA</text>
        <dbReference type="Rhea" id="RHEA:48348"/>
        <dbReference type="Rhea" id="RHEA-COMP:12068"/>
        <dbReference type="Rhea" id="RHEA-COMP:12069"/>
        <dbReference type="ChEBI" id="CHEBI:65314"/>
        <dbReference type="ChEBI" id="CHEBI:65315"/>
    </reaction>
</comment>
<sequence length="314" mass="34175">MEEAEVGLRLDRYLAARLVGMSRSRVKQLIDEGRVSSDGATIVEASLRVKSSQSFAIDIPEIREAPPEAQALDLSVLYEDAELIVIDKPAGLVVHPAPGNPDHTLVNALIAHCGAELTGIGGERRPGIVHRLDKDTSGVMVAAKTERALHSLTEQFAARSIERAYDAFVWGSLSPPAGEISGNIGRSPRNRKKMAVLRRGGKTAITRYRTIARYAGGTISRLECRLLTGRTHQIRVHLTDAGHSLLGDPVYGGSVQRRMKDLPVELRDAIAELGRQALHARTLGFSHPVSGERLSFQSDLPPDLRNLTTLLELV</sequence>
<dbReference type="PANTHER" id="PTHR21600:SF44">
    <property type="entry name" value="RIBOSOMAL LARGE SUBUNIT PSEUDOURIDINE SYNTHASE D"/>
    <property type="match status" value="1"/>
</dbReference>
<comment type="catalytic activity">
    <reaction evidence="3">
        <text>uridine(1911/1915/1917) in 23S rRNA = pseudouridine(1911/1915/1917) in 23S rRNA</text>
        <dbReference type="Rhea" id="RHEA:42524"/>
        <dbReference type="Rhea" id="RHEA-COMP:10097"/>
        <dbReference type="Rhea" id="RHEA-COMP:10098"/>
        <dbReference type="ChEBI" id="CHEBI:65314"/>
        <dbReference type="ChEBI" id="CHEBI:65315"/>
        <dbReference type="EC" id="5.4.99.23"/>
    </reaction>
</comment>
<name>A0ABT5YND8_9PROT</name>
<dbReference type="InterPro" id="IPR020103">
    <property type="entry name" value="PsdUridine_synth_cat_dom_sf"/>
</dbReference>
<evidence type="ECO:0000256" key="4">
    <source>
        <dbReference type="PROSITE-ProRule" id="PRU00182"/>
    </source>
</evidence>
<keyword evidence="2 5" id="KW-0413">Isomerase</keyword>
<evidence type="ECO:0000256" key="2">
    <source>
        <dbReference type="ARBA" id="ARBA00023235"/>
    </source>
</evidence>
<comment type="function">
    <text evidence="5">Responsible for synthesis of pseudouridine from uracil.</text>
</comment>
<dbReference type="RefSeq" id="WP_275822681.1">
    <property type="nucleotide sequence ID" value="NZ_JARHUD010000005.1"/>
</dbReference>
<dbReference type="SMART" id="SM00363">
    <property type="entry name" value="S4"/>
    <property type="match status" value="1"/>
</dbReference>
<dbReference type="Pfam" id="PF00849">
    <property type="entry name" value="PseudoU_synth_2"/>
    <property type="match status" value="1"/>
</dbReference>
<feature type="domain" description="RNA-binding S4" evidence="6">
    <location>
        <begin position="8"/>
        <end position="71"/>
    </location>
</feature>
<dbReference type="Gene3D" id="3.10.290.10">
    <property type="entry name" value="RNA-binding S4 domain"/>
    <property type="match status" value="1"/>
</dbReference>
<comment type="caution">
    <text evidence="7">The sequence shown here is derived from an EMBL/GenBank/DDBJ whole genome shotgun (WGS) entry which is preliminary data.</text>
</comment>
<proteinExistence type="inferred from homology"/>
<dbReference type="SUPFAM" id="SSF55120">
    <property type="entry name" value="Pseudouridine synthase"/>
    <property type="match status" value="1"/>
</dbReference>
<dbReference type="Pfam" id="PF01479">
    <property type="entry name" value="S4"/>
    <property type="match status" value="1"/>
</dbReference>
<dbReference type="InterPro" id="IPR006224">
    <property type="entry name" value="PsdUridine_synth_RluA-like_CS"/>
</dbReference>
<dbReference type="NCBIfam" id="TIGR00005">
    <property type="entry name" value="rluA_subfam"/>
    <property type="match status" value="1"/>
</dbReference>
<keyword evidence="8" id="KW-1185">Reference proteome</keyword>
<dbReference type="InterPro" id="IPR036986">
    <property type="entry name" value="S4_RNA-bd_sf"/>
</dbReference>
<evidence type="ECO:0000256" key="3">
    <source>
        <dbReference type="ARBA" id="ARBA00036882"/>
    </source>
</evidence>